<feature type="region of interest" description="Disordered" evidence="1">
    <location>
        <begin position="1"/>
        <end position="24"/>
    </location>
</feature>
<accession>A0A0V8IKW4</accession>
<protein>
    <submittedName>
        <fullName evidence="2">Uncharacterized protein</fullName>
    </submittedName>
</protein>
<proteinExistence type="predicted"/>
<comment type="caution">
    <text evidence="2">The sequence shown here is derived from an EMBL/GenBank/DDBJ whole genome shotgun (WGS) entry which is preliminary data.</text>
</comment>
<gene>
    <name evidence="2" type="ORF">AS031_12670</name>
</gene>
<sequence>MPLPFETGEPETLAPGAKRQMSRDSGNAPLVYEFLGSLDRSNASDRRLWTYLAFVTYRDYMEKRWPLAEAKNWKGRVRDRWLLLNVSRGTLIRHGIARLWWVSSLTYDPQCEYSLSKTSGDPFAYTKEVFRNEDRLNALFDREAGTIPGLVRAVLEHAAQGDAYSKDKYLGAIMMEARLVYGYRDLSALAAEEFQELVTQAVPLSVPA</sequence>
<dbReference type="EMBL" id="LNQM01000005">
    <property type="protein sequence ID" value="KSU75419.1"/>
    <property type="molecule type" value="Genomic_DNA"/>
</dbReference>
<dbReference type="AlphaFoldDB" id="A0A0V8IKW4"/>
<reference evidence="2 3" key="1">
    <citation type="journal article" date="2014" name="Arch. Microbiol.">
        <title>Arthrobacter enclensis sp. nov., isolated from sediment sample.</title>
        <authorList>
            <person name="Dastager S.G."/>
            <person name="Liu Q."/>
            <person name="Tang S.K."/>
            <person name="Krishnamurthi S."/>
            <person name="Lee J.C."/>
            <person name="Li W.J."/>
        </authorList>
    </citation>
    <scope>NUCLEOTIDE SEQUENCE [LARGE SCALE GENOMIC DNA]</scope>
    <source>
        <strain evidence="2 3">NIO-1008</strain>
    </source>
</reference>
<dbReference type="Proteomes" id="UP000053199">
    <property type="component" value="Unassembled WGS sequence"/>
</dbReference>
<organism evidence="2 3">
    <name type="scientific">Pseudarthrobacter enclensis</name>
    <dbReference type="NCBI Taxonomy" id="993070"/>
    <lineage>
        <taxon>Bacteria</taxon>
        <taxon>Bacillati</taxon>
        <taxon>Actinomycetota</taxon>
        <taxon>Actinomycetes</taxon>
        <taxon>Micrococcales</taxon>
        <taxon>Micrococcaceae</taxon>
        <taxon>Pseudarthrobacter</taxon>
    </lineage>
</organism>
<evidence type="ECO:0000313" key="2">
    <source>
        <dbReference type="EMBL" id="KSU75419.1"/>
    </source>
</evidence>
<evidence type="ECO:0000256" key="1">
    <source>
        <dbReference type="SAM" id="MobiDB-lite"/>
    </source>
</evidence>
<dbReference type="InterPro" id="IPR045920">
    <property type="entry name" value="DUF6339"/>
</dbReference>
<keyword evidence="3" id="KW-1185">Reference proteome</keyword>
<dbReference type="STRING" id="993070.AS031_12670"/>
<dbReference type="Pfam" id="PF19866">
    <property type="entry name" value="DUF6339"/>
    <property type="match status" value="1"/>
</dbReference>
<name>A0A0V8IKW4_9MICC</name>
<evidence type="ECO:0000313" key="3">
    <source>
        <dbReference type="Proteomes" id="UP000053199"/>
    </source>
</evidence>